<dbReference type="Gene3D" id="1.20.1640.10">
    <property type="entry name" value="Multidrug efflux transporter AcrB transmembrane domain"/>
    <property type="match status" value="2"/>
</dbReference>
<evidence type="ECO:0000256" key="8">
    <source>
        <dbReference type="SAM" id="Phobius"/>
    </source>
</evidence>
<feature type="transmembrane region" description="Helical" evidence="8">
    <location>
        <begin position="126"/>
        <end position="153"/>
    </location>
</feature>
<feature type="transmembrane region" description="Helical" evidence="8">
    <location>
        <begin position="27"/>
        <end position="49"/>
    </location>
</feature>
<accession>A0A238BUS3</accession>
<comment type="subcellular location">
    <subcellularLocation>
        <location evidence="1">Cell membrane</location>
        <topology evidence="1">Multi-pass membrane protein</topology>
    </subcellularLocation>
</comment>
<protein>
    <recommendedName>
        <fullName evidence="9">SSD domain-containing protein</fullName>
    </recommendedName>
</protein>
<dbReference type="FunFam" id="1.20.1640.10:FF:000013">
    <property type="entry name" value="PaTched Related family"/>
    <property type="match status" value="1"/>
</dbReference>
<evidence type="ECO:0000256" key="6">
    <source>
        <dbReference type="ARBA" id="ARBA00023136"/>
    </source>
</evidence>
<dbReference type="SUPFAM" id="SSF82866">
    <property type="entry name" value="Multidrug efflux transporter AcrB transmembrane domain"/>
    <property type="match status" value="2"/>
</dbReference>
<feature type="domain" description="SSD" evidence="9">
    <location>
        <begin position="1"/>
        <end position="152"/>
    </location>
</feature>
<proteinExistence type="inferred from homology"/>
<evidence type="ECO:0000256" key="4">
    <source>
        <dbReference type="ARBA" id="ARBA00022692"/>
    </source>
</evidence>
<dbReference type="OrthoDB" id="6510177at2759"/>
<keyword evidence="6 8" id="KW-0472">Membrane</keyword>
<reference evidence="10 11" key="1">
    <citation type="submission" date="2015-12" db="EMBL/GenBank/DDBJ databases">
        <title>Draft genome of the nematode, Onchocerca flexuosa.</title>
        <authorList>
            <person name="Mitreva M."/>
        </authorList>
    </citation>
    <scope>NUCLEOTIDE SEQUENCE [LARGE SCALE GENOMIC DNA]</scope>
    <source>
        <strain evidence="10">Red Deer</strain>
    </source>
</reference>
<evidence type="ECO:0000256" key="7">
    <source>
        <dbReference type="ARBA" id="ARBA00023180"/>
    </source>
</evidence>
<name>A0A238BUS3_9BILA</name>
<gene>
    <name evidence="10" type="ORF">X798_04649</name>
</gene>
<dbReference type="InterPro" id="IPR003392">
    <property type="entry name" value="PTHD_SSD"/>
</dbReference>
<keyword evidence="3" id="KW-1003">Cell membrane</keyword>
<dbReference type="Proteomes" id="UP000242913">
    <property type="component" value="Unassembled WGS sequence"/>
</dbReference>
<dbReference type="PANTHER" id="PTHR10796:SF90">
    <property type="entry name" value="SSD DOMAIN-CONTAINING PROTEIN"/>
    <property type="match status" value="1"/>
</dbReference>
<feature type="transmembrane region" description="Helical" evidence="8">
    <location>
        <begin position="201"/>
        <end position="221"/>
    </location>
</feature>
<evidence type="ECO:0000256" key="1">
    <source>
        <dbReference type="ARBA" id="ARBA00004651"/>
    </source>
</evidence>
<evidence type="ECO:0000256" key="5">
    <source>
        <dbReference type="ARBA" id="ARBA00022989"/>
    </source>
</evidence>
<evidence type="ECO:0000259" key="9">
    <source>
        <dbReference type="PROSITE" id="PS50156"/>
    </source>
</evidence>
<keyword evidence="5 8" id="KW-1133">Transmembrane helix</keyword>
<feature type="transmembrane region" description="Helical" evidence="8">
    <location>
        <begin position="56"/>
        <end position="78"/>
    </location>
</feature>
<dbReference type="EMBL" id="KZ270010">
    <property type="protein sequence ID" value="OZC08298.1"/>
    <property type="molecule type" value="Genomic_DNA"/>
</dbReference>
<dbReference type="PANTHER" id="PTHR10796">
    <property type="entry name" value="PATCHED-RELATED"/>
    <property type="match status" value="1"/>
</dbReference>
<dbReference type="GO" id="GO:0018996">
    <property type="term" value="P:molting cycle, collagen and cuticulin-based cuticle"/>
    <property type="evidence" value="ECO:0007669"/>
    <property type="project" value="TreeGrafter"/>
</dbReference>
<comment type="similarity">
    <text evidence="2">Belongs to the patched family.</text>
</comment>
<dbReference type="GO" id="GO:0006897">
    <property type="term" value="P:endocytosis"/>
    <property type="evidence" value="ECO:0007669"/>
    <property type="project" value="TreeGrafter"/>
</dbReference>
<feature type="transmembrane region" description="Helical" evidence="8">
    <location>
        <begin position="451"/>
        <end position="472"/>
    </location>
</feature>
<feature type="transmembrane region" description="Helical" evidence="8">
    <location>
        <begin position="425"/>
        <end position="445"/>
    </location>
</feature>
<keyword evidence="11" id="KW-1185">Reference proteome</keyword>
<evidence type="ECO:0000256" key="2">
    <source>
        <dbReference type="ARBA" id="ARBA00005585"/>
    </source>
</evidence>
<evidence type="ECO:0000313" key="11">
    <source>
        <dbReference type="Proteomes" id="UP000242913"/>
    </source>
</evidence>
<keyword evidence="7" id="KW-0325">Glycoprotein</keyword>
<feature type="transmembrane region" description="Helical" evidence="8">
    <location>
        <begin position="567"/>
        <end position="589"/>
    </location>
</feature>
<dbReference type="GO" id="GO:0030659">
    <property type="term" value="C:cytoplasmic vesicle membrane"/>
    <property type="evidence" value="ECO:0007669"/>
    <property type="project" value="TreeGrafter"/>
</dbReference>
<evidence type="ECO:0000256" key="3">
    <source>
        <dbReference type="ARBA" id="ARBA00022475"/>
    </source>
</evidence>
<evidence type="ECO:0000313" key="10">
    <source>
        <dbReference type="EMBL" id="OZC08298.1"/>
    </source>
</evidence>
<dbReference type="InterPro" id="IPR000731">
    <property type="entry name" value="SSD"/>
</dbReference>
<dbReference type="AlphaFoldDB" id="A0A238BUS3"/>
<feature type="transmembrane region" description="Helical" evidence="8">
    <location>
        <begin position="534"/>
        <end position="555"/>
    </location>
</feature>
<dbReference type="GO" id="GO:0005886">
    <property type="term" value="C:plasma membrane"/>
    <property type="evidence" value="ECO:0007669"/>
    <property type="project" value="UniProtKB-SubCell"/>
</dbReference>
<dbReference type="InterPro" id="IPR051697">
    <property type="entry name" value="Patched_domain-protein"/>
</dbReference>
<dbReference type="PROSITE" id="PS50156">
    <property type="entry name" value="SSD"/>
    <property type="match status" value="1"/>
</dbReference>
<dbReference type="Pfam" id="PF02460">
    <property type="entry name" value="Patched"/>
    <property type="match status" value="1"/>
</dbReference>
<organism evidence="10 11">
    <name type="scientific">Onchocerca flexuosa</name>
    <dbReference type="NCBI Taxonomy" id="387005"/>
    <lineage>
        <taxon>Eukaryota</taxon>
        <taxon>Metazoa</taxon>
        <taxon>Ecdysozoa</taxon>
        <taxon>Nematoda</taxon>
        <taxon>Chromadorea</taxon>
        <taxon>Rhabditida</taxon>
        <taxon>Spirurina</taxon>
        <taxon>Spiruromorpha</taxon>
        <taxon>Filarioidea</taxon>
        <taxon>Onchocercidae</taxon>
        <taxon>Onchocerca</taxon>
    </lineage>
</organism>
<sequence>MFFVTVTVLAGAIFHNAMDYGKVLVAFGSILCPILSITSSYGIISLLGIRTNSLMMVMPFLIMGIGVDDAFLMIHPWQRLALHTSSASVRLGLVFEEVGPSITITSLTNFISFSIGALTPTPEIRLFCISAAIAMGLDYLYELILFGPVLALASHCEKRNKKYTISSCSEKTLLHGWRLQIDTFMKWVLKMYCRILEHRCFMVILFVAVLIYWYFAIIGALRIKTRLDTVKILPRDSPIQKPNRILNDIIWNEYHPVTILINNPLDIRKRQTMQRFWQLVDDFESLPLCKGNISTLLWLRDYEHYYKHGDAISSLWSFFSFGDTESTSKISHSETGLDYDKLESFLESPFYKHWNTCMIVTKTNNGLRVNRFWFIVAYRNTSTWEVRIELMEKWREIADNYKDLNVTVWEANGMFVDQMLSLKTVAIQTGTLTLICMTIVCALFIPNPCSIITASIAIASISLGVFGFLSWWNFDLDPVTTVAMLMSIGLSVDFTAHVSYHYQLTNRREIQNKKIVKIPIKGTHEKLEHTLQTVGWPMIQAGASTVMCVLPLIFLQSYAPMVFVKTIILVVSWSLLHGLIILPALLGALPDCLTNANCYRTFLSTSSQKSCRYMEPHEMDLMDGQEMESND</sequence>
<keyword evidence="4 8" id="KW-0812">Transmembrane</keyword>